<dbReference type="AlphaFoldDB" id="A0A150LB92"/>
<sequence>MNKSLFISFLFCPERFEPLKADKRPVSKKTGGFSPGFMDNLSVLYKILILCSYPLKSGQVCLKCKS</sequence>
<accession>A0A150LB92</accession>
<evidence type="ECO:0000313" key="1">
    <source>
        <dbReference type="EMBL" id="KYD09002.1"/>
    </source>
</evidence>
<name>A0A150LB92_9BACI</name>
<organism evidence="1 2">
    <name type="scientific">Caldibacillus debilis</name>
    <dbReference type="NCBI Taxonomy" id="301148"/>
    <lineage>
        <taxon>Bacteria</taxon>
        <taxon>Bacillati</taxon>
        <taxon>Bacillota</taxon>
        <taxon>Bacilli</taxon>
        <taxon>Bacillales</taxon>
        <taxon>Bacillaceae</taxon>
        <taxon>Caldibacillus</taxon>
    </lineage>
</organism>
<protein>
    <submittedName>
        <fullName evidence="1">Uncharacterized protein</fullName>
    </submittedName>
</protein>
<evidence type="ECO:0000313" key="2">
    <source>
        <dbReference type="Proteomes" id="UP000075683"/>
    </source>
</evidence>
<dbReference type="Proteomes" id="UP000075683">
    <property type="component" value="Unassembled WGS sequence"/>
</dbReference>
<comment type="caution">
    <text evidence="1">The sequence shown here is derived from an EMBL/GenBank/DDBJ whole genome shotgun (WGS) entry which is preliminary data.</text>
</comment>
<gene>
    <name evidence="1" type="ORF">B4135_3913</name>
</gene>
<dbReference type="STRING" id="301148.B4135_3913"/>
<proteinExistence type="predicted"/>
<reference evidence="1 2" key="1">
    <citation type="submission" date="2016-01" db="EMBL/GenBank/DDBJ databases">
        <title>Draft Genome Sequences of Seven Thermophilic Sporeformers Isolated from Foods.</title>
        <authorList>
            <person name="Berendsen E.M."/>
            <person name="Wells-Bennik M.H."/>
            <person name="Krawcyk A.O."/>
            <person name="De Jong A."/>
            <person name="Holsappel S."/>
            <person name="Eijlander R.T."/>
            <person name="Kuipers O.P."/>
        </authorList>
    </citation>
    <scope>NUCLEOTIDE SEQUENCE [LARGE SCALE GENOMIC DNA]</scope>
    <source>
        <strain evidence="1 2">B4135</strain>
    </source>
</reference>
<dbReference type="EMBL" id="LQYT01000133">
    <property type="protein sequence ID" value="KYD09002.1"/>
    <property type="molecule type" value="Genomic_DNA"/>
</dbReference>